<sequence>MANLTYDTLLLGTDGFPLNIGCIASYSKKKFG</sequence>
<feature type="non-terminal residue" evidence="1">
    <location>
        <position position="32"/>
    </location>
</feature>
<reference evidence="1" key="1">
    <citation type="submission" date="2018-05" db="EMBL/GenBank/DDBJ databases">
        <authorList>
            <person name="Lanie J.A."/>
            <person name="Ng W.-L."/>
            <person name="Kazmierczak K.M."/>
            <person name="Andrzejewski T.M."/>
            <person name="Davidsen T.M."/>
            <person name="Wayne K.J."/>
            <person name="Tettelin H."/>
            <person name="Glass J.I."/>
            <person name="Rusch D."/>
            <person name="Podicherti R."/>
            <person name="Tsui H.-C.T."/>
            <person name="Winkler M.E."/>
        </authorList>
    </citation>
    <scope>NUCLEOTIDE SEQUENCE</scope>
</reference>
<protein>
    <submittedName>
        <fullName evidence="1">Uncharacterized protein</fullName>
    </submittedName>
</protein>
<evidence type="ECO:0000313" key="1">
    <source>
        <dbReference type="EMBL" id="SVA56716.1"/>
    </source>
</evidence>
<accession>A0A381WVZ5</accession>
<proteinExistence type="predicted"/>
<name>A0A381WVZ5_9ZZZZ</name>
<organism evidence="1">
    <name type="scientific">marine metagenome</name>
    <dbReference type="NCBI Taxonomy" id="408172"/>
    <lineage>
        <taxon>unclassified sequences</taxon>
        <taxon>metagenomes</taxon>
        <taxon>ecological metagenomes</taxon>
    </lineage>
</organism>
<dbReference type="EMBL" id="UINC01013077">
    <property type="protein sequence ID" value="SVA56716.1"/>
    <property type="molecule type" value="Genomic_DNA"/>
</dbReference>
<gene>
    <name evidence="1" type="ORF">METZ01_LOCUS109570</name>
</gene>
<dbReference type="AlphaFoldDB" id="A0A381WVZ5"/>